<protein>
    <submittedName>
        <fullName evidence="9">Ribosomal RNA large subunit methyltransferase K/L</fullName>
    </submittedName>
</protein>
<name>A0A518IZ63_9BACT</name>
<dbReference type="Pfam" id="PF10672">
    <property type="entry name" value="Methyltrans_SAM"/>
    <property type="match status" value="1"/>
</dbReference>
<dbReference type="PROSITE" id="PS51165">
    <property type="entry name" value="THUMP"/>
    <property type="match status" value="1"/>
</dbReference>
<dbReference type="GO" id="GO:0008990">
    <property type="term" value="F:rRNA (guanine-N2-)-methyltransferase activity"/>
    <property type="evidence" value="ECO:0007669"/>
    <property type="project" value="InterPro"/>
</dbReference>
<organism evidence="9 10">
    <name type="scientific">Rosistilla oblonga</name>
    <dbReference type="NCBI Taxonomy" id="2527990"/>
    <lineage>
        <taxon>Bacteria</taxon>
        <taxon>Pseudomonadati</taxon>
        <taxon>Planctomycetota</taxon>
        <taxon>Planctomycetia</taxon>
        <taxon>Pirellulales</taxon>
        <taxon>Pirellulaceae</taxon>
        <taxon>Rosistilla</taxon>
    </lineage>
</organism>
<dbReference type="Pfam" id="PF01170">
    <property type="entry name" value="UPF0020"/>
    <property type="match status" value="1"/>
</dbReference>
<dbReference type="InterPro" id="IPR029063">
    <property type="entry name" value="SAM-dependent_MTases_sf"/>
</dbReference>
<evidence type="ECO:0000256" key="6">
    <source>
        <dbReference type="PROSITE-ProRule" id="PRU00529"/>
    </source>
</evidence>
<keyword evidence="5" id="KW-0949">S-adenosyl-L-methionine</keyword>
<dbReference type="NCBIfam" id="NF008748">
    <property type="entry name" value="PRK11783.1"/>
    <property type="match status" value="1"/>
</dbReference>
<evidence type="ECO:0000256" key="1">
    <source>
        <dbReference type="ARBA" id="ARBA00022490"/>
    </source>
</evidence>
<keyword evidence="2" id="KW-0698">rRNA processing</keyword>
<dbReference type="PIRSF" id="PIRSF037618">
    <property type="entry name" value="RNA_Mtase_bacteria_prd"/>
    <property type="match status" value="1"/>
</dbReference>
<feature type="domain" description="THUMP" evidence="8">
    <location>
        <begin position="98"/>
        <end position="208"/>
    </location>
</feature>
<dbReference type="InterPro" id="IPR004114">
    <property type="entry name" value="THUMP_dom"/>
</dbReference>
<feature type="region of interest" description="Disordered" evidence="7">
    <location>
        <begin position="423"/>
        <end position="481"/>
    </location>
</feature>
<dbReference type="InterPro" id="IPR019614">
    <property type="entry name" value="SAM-dep_methyl-trfase"/>
</dbReference>
<gene>
    <name evidence="9" type="primary">rlmL</name>
    <name evidence="9" type="ORF">Mal33_43940</name>
</gene>
<dbReference type="GO" id="GO:0005737">
    <property type="term" value="C:cytoplasm"/>
    <property type="evidence" value="ECO:0007669"/>
    <property type="project" value="InterPro"/>
</dbReference>
<evidence type="ECO:0000256" key="5">
    <source>
        <dbReference type="ARBA" id="ARBA00022691"/>
    </source>
</evidence>
<keyword evidence="3 9" id="KW-0489">Methyltransferase</keyword>
<dbReference type="SUPFAM" id="SSF53335">
    <property type="entry name" value="S-adenosyl-L-methionine-dependent methyltransferases"/>
    <property type="match status" value="2"/>
</dbReference>
<dbReference type="Pfam" id="PF22020">
    <property type="entry name" value="RlmL_1st"/>
    <property type="match status" value="1"/>
</dbReference>
<accession>A0A518IZ63</accession>
<dbReference type="GO" id="GO:0070043">
    <property type="term" value="F:rRNA (guanine-N7-)-methyltransferase activity"/>
    <property type="evidence" value="ECO:0007669"/>
    <property type="project" value="TreeGrafter"/>
</dbReference>
<dbReference type="PANTHER" id="PTHR47313:SF1">
    <property type="entry name" value="RIBOSOMAL RNA LARGE SUBUNIT METHYLTRANSFERASE K_L"/>
    <property type="match status" value="1"/>
</dbReference>
<dbReference type="CDD" id="cd02440">
    <property type="entry name" value="AdoMet_MTases"/>
    <property type="match status" value="1"/>
</dbReference>
<keyword evidence="4 9" id="KW-0808">Transferase</keyword>
<dbReference type="Gene3D" id="3.30.2130.30">
    <property type="match status" value="1"/>
</dbReference>
<dbReference type="EMBL" id="CP036318">
    <property type="protein sequence ID" value="QDV58376.1"/>
    <property type="molecule type" value="Genomic_DNA"/>
</dbReference>
<evidence type="ECO:0000313" key="9">
    <source>
        <dbReference type="EMBL" id="QDV58376.1"/>
    </source>
</evidence>
<dbReference type="InterPro" id="IPR054170">
    <property type="entry name" value="RlmL_1st"/>
</dbReference>
<proteinExistence type="predicted"/>
<evidence type="ECO:0000256" key="2">
    <source>
        <dbReference type="ARBA" id="ARBA00022552"/>
    </source>
</evidence>
<dbReference type="Gene3D" id="3.40.50.150">
    <property type="entry name" value="Vaccinia Virus protein VP39"/>
    <property type="match status" value="2"/>
</dbReference>
<sequence length="803" mass="90302">MPWGFFMPSPIGVVLAAGPHPFAILPSCDIVNDYPRRRPVDALSTSREAAASMPDSLDLIATCAFGLEAVVRRELADLGYVGKVITPGRILFTGPPEAICRTNLWLRAADRVLVRLATFEAGDFDALFDQTRDLPWSQWLPKDACFPVSGKSHNSQLESVPAIQRTVKKAAVLGMQREYGTELLDESGAQYKLEASLIKDQMTLTLDTTGPGLHKRHYCERPGLVQIKETLAAALVMLSFWNRDRPMVDPFCGSGTIVIEAAMIGRRMAPGLGRSFSAQQWPTLSQALWERATDEALQLRLPELEGRIIGTDVDGRALAAARENAHLADVEGSVHFQTKSFDSLSSPKQYGCVITHTPYEMSGRRNPEQDALYRSIPLVLRRLTTWSHYVLTPHPRFEQIVGRKADRRRKLYNARTECTYYQFHGPKRPRNEGEPRDRVAESEADENLDGSETPAESGEVTPVSKAPPAAAAKPKPDLAPAFGHLDAKAHEQAALFRTRLTKRARHLRRLPTRQGVTCFRLYERDIPEIPLVVDRYGDHLHINEYERPHDRDPAQHANWLDLMAQTASDTLEIPKGQTFLKRRSRQSGSSQHEHVASEQYETEVVEAGLRFVVNLSDYVDTGLFLDHRLTRGMVRAEAEGKSMLNLFAYTGSFSVYAAAGGASRTTTVDWSNTYLDWARRNMALNGFNGLEHKYHRDSAIEFLANHARKPTYDLAVVDPPTFSNSKRTDDVWEVQHGYVELLNAVLPLMNPGGVIYFSSNFRRLKFDPEAIDATEIREISAQTVPPEYRNRRIHRCWRIVKQA</sequence>
<keyword evidence="6" id="KW-0694">RNA-binding</keyword>
<dbReference type="Gene3D" id="3.30.750.80">
    <property type="entry name" value="RNA methyltransferase domain (HRMD) like"/>
    <property type="match status" value="1"/>
</dbReference>
<keyword evidence="1" id="KW-0963">Cytoplasm</keyword>
<feature type="compositionally biased region" description="Basic and acidic residues" evidence="7">
    <location>
        <begin position="429"/>
        <end position="441"/>
    </location>
</feature>
<dbReference type="Proteomes" id="UP000316770">
    <property type="component" value="Chromosome"/>
</dbReference>
<evidence type="ECO:0000259" key="8">
    <source>
        <dbReference type="PROSITE" id="PS51165"/>
    </source>
</evidence>
<dbReference type="GO" id="GO:0003723">
    <property type="term" value="F:RNA binding"/>
    <property type="evidence" value="ECO:0007669"/>
    <property type="project" value="UniProtKB-UniRule"/>
</dbReference>
<keyword evidence="10" id="KW-1185">Reference proteome</keyword>
<dbReference type="PANTHER" id="PTHR47313">
    <property type="entry name" value="RIBOSOMAL RNA LARGE SUBUNIT METHYLTRANSFERASE K/L"/>
    <property type="match status" value="1"/>
</dbReference>
<dbReference type="InterPro" id="IPR053943">
    <property type="entry name" value="RlmKL-like_Mtase_CS"/>
</dbReference>
<reference evidence="9 10" key="1">
    <citation type="submission" date="2019-02" db="EMBL/GenBank/DDBJ databases">
        <title>Deep-cultivation of Planctomycetes and their phenomic and genomic characterization uncovers novel biology.</title>
        <authorList>
            <person name="Wiegand S."/>
            <person name="Jogler M."/>
            <person name="Boedeker C."/>
            <person name="Pinto D."/>
            <person name="Vollmers J."/>
            <person name="Rivas-Marin E."/>
            <person name="Kohn T."/>
            <person name="Peeters S.H."/>
            <person name="Heuer A."/>
            <person name="Rast P."/>
            <person name="Oberbeckmann S."/>
            <person name="Bunk B."/>
            <person name="Jeske O."/>
            <person name="Meyerdierks A."/>
            <person name="Storesund J.E."/>
            <person name="Kallscheuer N."/>
            <person name="Luecker S."/>
            <person name="Lage O.M."/>
            <person name="Pohl T."/>
            <person name="Merkel B.J."/>
            <person name="Hornburger P."/>
            <person name="Mueller R.-W."/>
            <person name="Bruemmer F."/>
            <person name="Labrenz M."/>
            <person name="Spormann A.M."/>
            <person name="Op den Camp H."/>
            <person name="Overmann J."/>
            <person name="Amann R."/>
            <person name="Jetten M.S.M."/>
            <person name="Mascher T."/>
            <person name="Medema M.H."/>
            <person name="Devos D.P."/>
            <person name="Kaster A.-K."/>
            <person name="Ovreas L."/>
            <person name="Rohde M."/>
            <person name="Galperin M.Y."/>
            <person name="Jogler C."/>
        </authorList>
    </citation>
    <scope>NUCLEOTIDE SEQUENCE [LARGE SCALE GENOMIC DNA]</scope>
    <source>
        <strain evidence="9 10">Mal33</strain>
    </source>
</reference>
<dbReference type="Pfam" id="PF02926">
    <property type="entry name" value="THUMP"/>
    <property type="match status" value="1"/>
</dbReference>
<feature type="compositionally biased region" description="Low complexity" evidence="7">
    <location>
        <begin position="466"/>
        <end position="481"/>
    </location>
</feature>
<evidence type="ECO:0000256" key="7">
    <source>
        <dbReference type="SAM" id="MobiDB-lite"/>
    </source>
</evidence>
<evidence type="ECO:0000313" key="10">
    <source>
        <dbReference type="Proteomes" id="UP000316770"/>
    </source>
</evidence>
<dbReference type="AlphaFoldDB" id="A0A518IZ63"/>
<evidence type="ECO:0000256" key="3">
    <source>
        <dbReference type="ARBA" id="ARBA00022603"/>
    </source>
</evidence>
<evidence type="ECO:0000256" key="4">
    <source>
        <dbReference type="ARBA" id="ARBA00022679"/>
    </source>
</evidence>
<dbReference type="InterPro" id="IPR000241">
    <property type="entry name" value="RlmKL-like_Mtase"/>
</dbReference>
<dbReference type="InterPro" id="IPR017244">
    <property type="entry name" value="23SrRNA_methyltr_KL"/>
</dbReference>
<dbReference type="PROSITE" id="PS01261">
    <property type="entry name" value="UPF0020"/>
    <property type="match status" value="1"/>
</dbReference>
<dbReference type="CDD" id="cd11715">
    <property type="entry name" value="THUMP_AdoMetMT"/>
    <property type="match status" value="1"/>
</dbReference>